<protein>
    <submittedName>
        <fullName evidence="4">NAD(P)-dependent dehydrogenase, short-chain alcohol dehydrogenase family</fullName>
    </submittedName>
</protein>
<dbReference type="AlphaFoldDB" id="A0A1H4Y5U2"/>
<dbReference type="InterPro" id="IPR002347">
    <property type="entry name" value="SDR_fam"/>
</dbReference>
<dbReference type="FunFam" id="3.40.50.720:FF:000084">
    <property type="entry name" value="Short-chain dehydrogenase reductase"/>
    <property type="match status" value="1"/>
</dbReference>
<evidence type="ECO:0000256" key="2">
    <source>
        <dbReference type="ARBA" id="ARBA00023002"/>
    </source>
</evidence>
<feature type="domain" description="Ketoreductase" evidence="3">
    <location>
        <begin position="7"/>
        <end position="195"/>
    </location>
</feature>
<dbReference type="PANTHER" id="PTHR43639">
    <property type="entry name" value="OXIDOREDUCTASE, SHORT-CHAIN DEHYDROGENASE/REDUCTASE FAMILY (AFU_ORTHOLOGUE AFUA_5G02870)"/>
    <property type="match status" value="1"/>
</dbReference>
<dbReference type="EMBL" id="FNTD01000004">
    <property type="protein sequence ID" value="SED12448.1"/>
    <property type="molecule type" value="Genomic_DNA"/>
</dbReference>
<dbReference type="PRINTS" id="PR00081">
    <property type="entry name" value="GDHRDH"/>
</dbReference>
<dbReference type="PRINTS" id="PR00080">
    <property type="entry name" value="SDRFAMILY"/>
</dbReference>
<dbReference type="Proteomes" id="UP000182375">
    <property type="component" value="Unassembled WGS sequence"/>
</dbReference>
<evidence type="ECO:0000313" key="5">
    <source>
        <dbReference type="Proteomes" id="UP000182375"/>
    </source>
</evidence>
<dbReference type="GeneID" id="95513009"/>
<evidence type="ECO:0000259" key="3">
    <source>
        <dbReference type="SMART" id="SM00822"/>
    </source>
</evidence>
<dbReference type="InterPro" id="IPR020904">
    <property type="entry name" value="Sc_DH/Rdtase_CS"/>
</dbReference>
<dbReference type="InterPro" id="IPR036291">
    <property type="entry name" value="NAD(P)-bd_dom_sf"/>
</dbReference>
<comment type="similarity">
    <text evidence="1">Belongs to the short-chain dehydrogenases/reductases (SDR) family.</text>
</comment>
<dbReference type="SMART" id="SM00822">
    <property type="entry name" value="PKS_KR"/>
    <property type="match status" value="1"/>
</dbReference>
<evidence type="ECO:0000256" key="1">
    <source>
        <dbReference type="ARBA" id="ARBA00006484"/>
    </source>
</evidence>
<proteinExistence type="inferred from homology"/>
<dbReference type="GO" id="GO:0016491">
    <property type="term" value="F:oxidoreductase activity"/>
    <property type="evidence" value="ECO:0007669"/>
    <property type="project" value="UniProtKB-KW"/>
</dbReference>
<accession>A0A1H4Y5U2</accession>
<keyword evidence="2" id="KW-0560">Oxidoreductase</keyword>
<dbReference type="InterPro" id="IPR057326">
    <property type="entry name" value="KR_dom"/>
</dbReference>
<organism evidence="4 5">
    <name type="scientific">Streptomyces misionensis</name>
    <dbReference type="NCBI Taxonomy" id="67331"/>
    <lineage>
        <taxon>Bacteria</taxon>
        <taxon>Bacillati</taxon>
        <taxon>Actinomycetota</taxon>
        <taxon>Actinomycetes</taxon>
        <taxon>Kitasatosporales</taxon>
        <taxon>Streptomycetaceae</taxon>
        <taxon>Streptomyces</taxon>
    </lineage>
</organism>
<sequence length="255" mass="26236">MGSLTGKTALVTGGSRGIGRATAERLGREGALVAVHYGRNASAADEVVAAIRAAGGTAFAVRAELGAVGDVEALWAEFDRQIAEHGDGTGLDILVNNAGITPRGHIEEVTPAAFDEVFAVNVRAPFFLVQQGLERLRDGGRIINVSSGATRIALIDIIAYGMTKGAIDTFSLTLAKALGNRGITVNSVAPGIIDTDMNASWLRGNAAAEQSAAQLSALGRVGRPEDVADVVAFLASDDARWVTGQVIDATGGSQL</sequence>
<gene>
    <name evidence="4" type="ORF">SAMN04490357_3885</name>
</gene>
<dbReference type="Pfam" id="PF13561">
    <property type="entry name" value="adh_short_C2"/>
    <property type="match status" value="1"/>
</dbReference>
<dbReference type="Gene3D" id="3.40.50.720">
    <property type="entry name" value="NAD(P)-binding Rossmann-like Domain"/>
    <property type="match status" value="1"/>
</dbReference>
<dbReference type="STRING" id="67331.SAMN04490357_3885"/>
<dbReference type="RefSeq" id="WP_070024253.1">
    <property type="nucleotide sequence ID" value="NZ_FNTD01000004.1"/>
</dbReference>
<name>A0A1H4Y5U2_9ACTN</name>
<dbReference type="SUPFAM" id="SSF51735">
    <property type="entry name" value="NAD(P)-binding Rossmann-fold domains"/>
    <property type="match status" value="1"/>
</dbReference>
<reference evidence="4 5" key="1">
    <citation type="submission" date="2016-10" db="EMBL/GenBank/DDBJ databases">
        <authorList>
            <person name="de Groot N.N."/>
        </authorList>
    </citation>
    <scope>NUCLEOTIDE SEQUENCE [LARGE SCALE GENOMIC DNA]</scope>
    <source>
        <strain evidence="4 5">DSM 40306</strain>
    </source>
</reference>
<dbReference type="PROSITE" id="PS00061">
    <property type="entry name" value="ADH_SHORT"/>
    <property type="match status" value="1"/>
</dbReference>
<dbReference type="PANTHER" id="PTHR43639:SF1">
    <property type="entry name" value="SHORT-CHAIN DEHYDROGENASE_REDUCTASE FAMILY PROTEIN"/>
    <property type="match status" value="1"/>
</dbReference>
<evidence type="ECO:0000313" key="4">
    <source>
        <dbReference type="EMBL" id="SED12448.1"/>
    </source>
</evidence>